<evidence type="ECO:0000256" key="1">
    <source>
        <dbReference type="ARBA" id="ARBA00022499"/>
    </source>
</evidence>
<evidence type="ECO:0000313" key="5">
    <source>
        <dbReference type="EMBL" id="TRY83487.1"/>
    </source>
</evidence>
<proteinExistence type="predicted"/>
<keyword evidence="6" id="KW-1185">Reference proteome</keyword>
<sequence length="120" mass="14255">MFLCFLYPKASILRRKREEEIKDEDLLEMPENVENPFRCPVRLYEFYLSKCSNSVKQRSDLFYLQPKASCHPSSPMWYSPQPLDSTMMESMLIRILAIRDIHLDSKHQQKYPDSSDEESS</sequence>
<keyword evidence="1" id="KW-1017">Isopeptide bond</keyword>
<feature type="domain" description="ZMYM2-like/QRICH1 C-terminal" evidence="4">
    <location>
        <begin position="13"/>
        <end position="97"/>
    </location>
</feature>
<dbReference type="Pfam" id="PF12012">
    <property type="entry name" value="DUF3504"/>
    <property type="match status" value="1"/>
</dbReference>
<keyword evidence="2" id="KW-0597">Phosphoprotein</keyword>
<evidence type="ECO:0000256" key="2">
    <source>
        <dbReference type="ARBA" id="ARBA00022553"/>
    </source>
</evidence>
<dbReference type="PANTHER" id="PTHR45736:SF5">
    <property type="entry name" value="ZINC FINGER MYM-TYPE PROTEIN 4"/>
    <property type="match status" value="1"/>
</dbReference>
<dbReference type="Proteomes" id="UP000316079">
    <property type="component" value="Unassembled WGS sequence"/>
</dbReference>
<dbReference type="EMBL" id="SRMA01026473">
    <property type="protein sequence ID" value="TRY83487.1"/>
    <property type="molecule type" value="Genomic_DNA"/>
</dbReference>
<organism evidence="5 6">
    <name type="scientific">Danionella cerebrum</name>
    <dbReference type="NCBI Taxonomy" id="2873325"/>
    <lineage>
        <taxon>Eukaryota</taxon>
        <taxon>Metazoa</taxon>
        <taxon>Chordata</taxon>
        <taxon>Craniata</taxon>
        <taxon>Vertebrata</taxon>
        <taxon>Euteleostomi</taxon>
        <taxon>Actinopterygii</taxon>
        <taxon>Neopterygii</taxon>
        <taxon>Teleostei</taxon>
        <taxon>Ostariophysi</taxon>
        <taxon>Cypriniformes</taxon>
        <taxon>Danionidae</taxon>
        <taxon>Danioninae</taxon>
        <taxon>Danionella</taxon>
    </lineage>
</organism>
<dbReference type="OrthoDB" id="10025028at2759"/>
<comment type="caution">
    <text evidence="5">The sequence shown here is derived from an EMBL/GenBank/DDBJ whole genome shotgun (WGS) entry which is preliminary data.</text>
</comment>
<dbReference type="InterPro" id="IPR021893">
    <property type="entry name" value="ZMYM2-like_C"/>
</dbReference>
<dbReference type="InterPro" id="IPR051284">
    <property type="entry name" value="ZnF_MYMT-QRICH1"/>
</dbReference>
<evidence type="ECO:0000256" key="3">
    <source>
        <dbReference type="ARBA" id="ARBA00022843"/>
    </source>
</evidence>
<keyword evidence="3" id="KW-0832">Ubl conjugation</keyword>
<evidence type="ECO:0000313" key="6">
    <source>
        <dbReference type="Proteomes" id="UP000316079"/>
    </source>
</evidence>
<reference evidence="5 6" key="1">
    <citation type="journal article" date="2019" name="Sci. Data">
        <title>Hybrid genome assembly and annotation of Danionella translucida.</title>
        <authorList>
            <person name="Kadobianskyi M."/>
            <person name="Schulze L."/>
            <person name="Schuelke M."/>
            <person name="Judkewitz B."/>
        </authorList>
    </citation>
    <scope>NUCLEOTIDE SEQUENCE [LARGE SCALE GENOMIC DNA]</scope>
    <source>
        <strain evidence="5 6">Bolton</strain>
    </source>
</reference>
<protein>
    <recommendedName>
        <fullName evidence="4">ZMYM2-like/QRICH1 C-terminal domain-containing protein</fullName>
    </recommendedName>
</protein>
<name>A0A553Q0N2_9TELE</name>
<gene>
    <name evidence="5" type="ORF">DNTS_016222</name>
</gene>
<dbReference type="PANTHER" id="PTHR45736">
    <property type="entry name" value="ZINC FINGER MYM-TYPE PROTEIN"/>
    <property type="match status" value="1"/>
</dbReference>
<accession>A0A553Q0N2</accession>
<dbReference type="AlphaFoldDB" id="A0A553Q0N2"/>
<evidence type="ECO:0000259" key="4">
    <source>
        <dbReference type="Pfam" id="PF12012"/>
    </source>
</evidence>